<protein>
    <recommendedName>
        <fullName evidence="1">DUF7742 domain-containing protein</fullName>
    </recommendedName>
</protein>
<dbReference type="RefSeq" id="WP_035247374.1">
    <property type="nucleotide sequence ID" value="NZ_AQQY01000001.1"/>
</dbReference>
<dbReference type="STRING" id="1461693.ATO10_02095"/>
<evidence type="ECO:0000313" key="3">
    <source>
        <dbReference type="Proteomes" id="UP000024836"/>
    </source>
</evidence>
<feature type="domain" description="DUF7742" evidence="1">
    <location>
        <begin position="2"/>
        <end position="87"/>
    </location>
</feature>
<sequence>MRPVLHSDVVAAAMALLELPETRRERALTTMLERAGAADAYRKRTGKAHPHWGNGSLMGVALPRVAGPEPYLDSPDYCRCMALVFDGLVRWRSRKAAWTGV</sequence>
<dbReference type="EMBL" id="AQQY01000001">
    <property type="protein sequence ID" value="KCV83513.1"/>
    <property type="molecule type" value="Genomic_DNA"/>
</dbReference>
<evidence type="ECO:0000313" key="2">
    <source>
        <dbReference type="EMBL" id="KCV83513.1"/>
    </source>
</evidence>
<reference evidence="2 3" key="1">
    <citation type="submission" date="2013-04" db="EMBL/GenBank/DDBJ databases">
        <title>Shimia sp. 22II-S11-Z10 Genome Sequencing.</title>
        <authorList>
            <person name="Lai Q."/>
            <person name="Li G."/>
            <person name="Shao Z."/>
        </authorList>
    </citation>
    <scope>NUCLEOTIDE SEQUENCE [LARGE SCALE GENOMIC DNA]</scope>
    <source>
        <strain evidence="3">22II-S11-Z10</strain>
    </source>
</reference>
<evidence type="ECO:0000259" key="1">
    <source>
        <dbReference type="Pfam" id="PF24891"/>
    </source>
</evidence>
<accession>A0A058ZPK5</accession>
<gene>
    <name evidence="2" type="ORF">ATO10_02095</name>
</gene>
<dbReference type="OrthoDB" id="7863415at2"/>
<comment type="caution">
    <text evidence="2">The sequence shown here is derived from an EMBL/GenBank/DDBJ whole genome shotgun (WGS) entry which is preliminary data.</text>
</comment>
<proteinExistence type="predicted"/>
<organism evidence="2 3">
    <name type="scientific">Actibacterium atlanticum</name>
    <dbReference type="NCBI Taxonomy" id="1461693"/>
    <lineage>
        <taxon>Bacteria</taxon>
        <taxon>Pseudomonadati</taxon>
        <taxon>Pseudomonadota</taxon>
        <taxon>Alphaproteobacteria</taxon>
        <taxon>Rhodobacterales</taxon>
        <taxon>Roseobacteraceae</taxon>
        <taxon>Actibacterium</taxon>
    </lineage>
</organism>
<dbReference type="Proteomes" id="UP000024836">
    <property type="component" value="Unassembled WGS sequence"/>
</dbReference>
<dbReference type="InterPro" id="IPR056644">
    <property type="entry name" value="DUF7742"/>
</dbReference>
<dbReference type="AlphaFoldDB" id="A0A058ZPK5"/>
<name>A0A058ZPK5_9RHOB</name>
<dbReference type="Pfam" id="PF24891">
    <property type="entry name" value="DUF7742"/>
    <property type="match status" value="1"/>
</dbReference>
<keyword evidence="3" id="KW-1185">Reference proteome</keyword>
<dbReference type="eggNOG" id="ENOG5032Z1G">
    <property type="taxonomic scope" value="Bacteria"/>
</dbReference>